<dbReference type="PROSITE" id="PS51782">
    <property type="entry name" value="LYSM"/>
    <property type="match status" value="2"/>
</dbReference>
<dbReference type="SUPFAM" id="SSF54106">
    <property type="entry name" value="LysM domain"/>
    <property type="match status" value="2"/>
</dbReference>
<dbReference type="STRING" id="258594.RPA2837"/>
<feature type="domain" description="LysM" evidence="4">
    <location>
        <begin position="148"/>
        <end position="192"/>
    </location>
</feature>
<dbReference type="PANTHER" id="PTHR21666">
    <property type="entry name" value="PEPTIDASE-RELATED"/>
    <property type="match status" value="1"/>
</dbReference>
<evidence type="ECO:0000313" key="5">
    <source>
        <dbReference type="EMBL" id="CAE28279.1"/>
    </source>
</evidence>
<reference evidence="6" key="1">
    <citation type="submission" date="2003-07" db="EMBL/GenBank/DDBJ databases">
        <authorList>
            <consortium name="Rhodopseudomonas genome consortium"/>
            <person name="Larimer F."/>
            <person name="Harwood C."/>
        </authorList>
    </citation>
    <scope>NUCLEOTIDE SEQUENCE</scope>
    <source>
        <strain evidence="6">CGA009</strain>
    </source>
</reference>
<dbReference type="eggNOG" id="COG1388">
    <property type="taxonomic scope" value="Bacteria"/>
</dbReference>
<dbReference type="Proteomes" id="UP000001426">
    <property type="component" value="Chromosome"/>
</dbReference>
<sequence length="471" mass="48715">MSRVAALLCSRRAPQMAVLALMSVGFSACSSDMQTRFQQAPFGPVETTGSVAPQHQRQELPQYARPQYQPQPQYQSQALPPIASPSSYPVANGGGGFSGGGRGVGSYEPPPRAPIDQTGTVQAPRSVAAARPMPAAPAAAAPVHAPGTTIIVGTSDTLEILAQRYNVSTAEILRANGYKGPRRLQPGQQLVIPSRATATAQVAAPVAAPMAAPPAPRPVATAAPAPARVHYVNNGDTLMNIARRNNISLGELARYNNLTTTTKLKPGMKINVPGAQVAGLAPAQPPIQAPAAAPMAAPQVRMANVAPTVPAEPPQKARMVAPTETPEAAAPAEAAPVKSAEATGALPSFRWPARGRVIAAYGAKTNGKSNDGINLSVPEGTPVKAAEDGVVAYAGSELKGYGNLVLIRHSNGYVSAYAHASELMVKRGETIKRGQVIAKSGQSGEVSSPQLHFEIRKGSTPVDPLKFLNGA</sequence>
<evidence type="ECO:0000256" key="2">
    <source>
        <dbReference type="SAM" id="MobiDB-lite"/>
    </source>
</evidence>
<organism evidence="5">
    <name type="scientific">Rhodopseudomonas palustris (strain ATCC BAA-98 / CGA009)</name>
    <dbReference type="NCBI Taxonomy" id="258594"/>
    <lineage>
        <taxon>Bacteria</taxon>
        <taxon>Pseudomonadati</taxon>
        <taxon>Pseudomonadota</taxon>
        <taxon>Alphaproteobacteria</taxon>
        <taxon>Hyphomicrobiales</taxon>
        <taxon>Nitrobacteraceae</taxon>
        <taxon>Rhodopseudomonas</taxon>
    </lineage>
</organism>
<evidence type="ECO:0000256" key="3">
    <source>
        <dbReference type="SAM" id="SignalP"/>
    </source>
</evidence>
<feature type="region of interest" description="Disordered" evidence="2">
    <location>
        <begin position="68"/>
        <end position="133"/>
    </location>
</feature>
<dbReference type="HOGENOM" id="CLU_029425_0_0_5"/>
<dbReference type="GeneID" id="66893915"/>
<evidence type="ECO:0000313" key="7">
    <source>
        <dbReference type="Proteomes" id="UP000001426"/>
    </source>
</evidence>
<evidence type="ECO:0000259" key="4">
    <source>
        <dbReference type="PROSITE" id="PS51782"/>
    </source>
</evidence>
<accession>Q6N5Y1</accession>
<dbReference type="CDD" id="cd12797">
    <property type="entry name" value="M23_peptidase"/>
    <property type="match status" value="1"/>
</dbReference>
<dbReference type="GO" id="GO:0004222">
    <property type="term" value="F:metalloendopeptidase activity"/>
    <property type="evidence" value="ECO:0007669"/>
    <property type="project" value="TreeGrafter"/>
</dbReference>
<feature type="signal peptide" evidence="3">
    <location>
        <begin position="1"/>
        <end position="30"/>
    </location>
</feature>
<proteinExistence type="inferred from homology"/>
<dbReference type="InterPro" id="IPR018392">
    <property type="entry name" value="LysM"/>
</dbReference>
<comment type="similarity">
    <text evidence="1">Belongs to the E.coli NlpD/Haemophilus LppB family.</text>
</comment>
<name>Q6N5Y1_RHOPA</name>
<dbReference type="SUPFAM" id="SSF51261">
    <property type="entry name" value="Duplicated hybrid motif"/>
    <property type="match status" value="1"/>
</dbReference>
<dbReference type="EMBL" id="BX572602">
    <property type="protein sequence ID" value="CAE28279.1"/>
    <property type="molecule type" value="Genomic_DNA"/>
</dbReference>
<dbReference type="eggNOG" id="COG0739">
    <property type="taxonomic scope" value="Bacteria"/>
</dbReference>
<dbReference type="InterPro" id="IPR011055">
    <property type="entry name" value="Dup_hybrid_motif"/>
</dbReference>
<dbReference type="Pfam" id="PF01476">
    <property type="entry name" value="LysM"/>
    <property type="match status" value="2"/>
</dbReference>
<dbReference type="PANTHER" id="PTHR21666:SF263">
    <property type="entry name" value="MUREIN HYDROLASE ACTIVATOR NLPD"/>
    <property type="match status" value="1"/>
</dbReference>
<reference evidence="5 7" key="2">
    <citation type="journal article" date="2004" name="Nat. Biotechnol.">
        <title>Complete genome sequence of the metabolically versatile photosynthetic bacterium Rhodopseudomonas palustris.</title>
        <authorList>
            <person name="Larimer F.W."/>
            <person name="Chain P."/>
            <person name="Hauser L."/>
            <person name="Lamerdin J."/>
            <person name="Malfatti S."/>
            <person name="Do L."/>
            <person name="Land M.L."/>
            <person name="Pelletier D.A."/>
            <person name="Beatty J.T."/>
            <person name="Lang A.S."/>
            <person name="Tabita F.R."/>
            <person name="Gibson J.L."/>
            <person name="Hanson T.E."/>
            <person name="Bobst C."/>
            <person name="Torres J.L."/>
            <person name="Peres C."/>
            <person name="Harrison F.H."/>
            <person name="Gibson J."/>
            <person name="Harwood C.S."/>
        </authorList>
    </citation>
    <scope>NUCLEOTIDE SEQUENCE [LARGE SCALE GENOMIC DNA]</scope>
    <source>
        <strain evidence="7">ATCC BAA-98 / CGA009</strain>
        <strain evidence="5">CGA009</strain>
    </source>
</reference>
<keyword evidence="7" id="KW-1185">Reference proteome</keyword>
<dbReference type="SMR" id="Q6N5Y1"/>
<gene>
    <name evidence="5" type="primary">lppB</name>
    <name evidence="5" type="ordered locus">RPA2837</name>
    <name evidence="6" type="ORF">TX73_014690</name>
</gene>
<dbReference type="CDD" id="cd00118">
    <property type="entry name" value="LysM"/>
    <property type="match status" value="2"/>
</dbReference>
<evidence type="ECO:0000313" key="6">
    <source>
        <dbReference type="EMBL" id="WCL93004.1"/>
    </source>
</evidence>
<dbReference type="SMART" id="SM00257">
    <property type="entry name" value="LysM"/>
    <property type="match status" value="2"/>
</dbReference>
<feature type="compositionally biased region" description="Low complexity" evidence="2">
    <location>
        <begin position="68"/>
        <end position="81"/>
    </location>
</feature>
<evidence type="ECO:0000256" key="1">
    <source>
        <dbReference type="ARBA" id="ARBA00038420"/>
    </source>
</evidence>
<dbReference type="AlphaFoldDB" id="Q6N5Y1"/>
<dbReference type="RefSeq" id="WP_011158388.1">
    <property type="nucleotide sequence ID" value="NZ_CP116810.1"/>
</dbReference>
<reference evidence="6" key="3">
    <citation type="submission" date="2022-12" db="EMBL/GenBank/DDBJ databases">
        <title>Complete genome sequence of Rhodopseudomonas palustris CGA0092 and corrections to the R. palustris CGA009 genome sequence.</title>
        <authorList>
            <person name="Mazny B.R."/>
            <person name="Sheff O.F."/>
            <person name="LaSarre B."/>
            <person name="McKinlay A."/>
            <person name="McKinlay J.B."/>
        </authorList>
    </citation>
    <scope>NUCLEOTIDE SEQUENCE</scope>
    <source>
        <strain evidence="6">CGA009</strain>
    </source>
</reference>
<feature type="domain" description="LysM" evidence="4">
    <location>
        <begin position="228"/>
        <end position="272"/>
    </location>
</feature>
<feature type="compositionally biased region" description="Gly residues" evidence="2">
    <location>
        <begin position="92"/>
        <end position="104"/>
    </location>
</feature>
<dbReference type="PROSITE" id="PS51257">
    <property type="entry name" value="PROKAR_LIPOPROTEIN"/>
    <property type="match status" value="1"/>
</dbReference>
<dbReference type="EMBL" id="CP116810">
    <property type="protein sequence ID" value="WCL93004.1"/>
    <property type="molecule type" value="Genomic_DNA"/>
</dbReference>
<dbReference type="Gene3D" id="3.10.350.10">
    <property type="entry name" value="LysM domain"/>
    <property type="match status" value="2"/>
</dbReference>
<feature type="chain" id="PRO_5042808968" evidence="3">
    <location>
        <begin position="31"/>
        <end position="471"/>
    </location>
</feature>
<protein>
    <submittedName>
        <fullName evidence="6">Peptidoglycan DD-metalloendopeptidase family protein</fullName>
    </submittedName>
    <submittedName>
        <fullName evidence="5">Peptidoglycan-binding LysM:Peptidase M23/M37</fullName>
    </submittedName>
</protein>
<dbReference type="Pfam" id="PF01551">
    <property type="entry name" value="Peptidase_M23"/>
    <property type="match status" value="1"/>
</dbReference>
<dbReference type="InterPro" id="IPR016047">
    <property type="entry name" value="M23ase_b-sheet_dom"/>
</dbReference>
<dbReference type="InterPro" id="IPR050570">
    <property type="entry name" value="Cell_wall_metabolism_enzyme"/>
</dbReference>
<feature type="compositionally biased region" description="Low complexity" evidence="2">
    <location>
        <begin position="123"/>
        <end position="133"/>
    </location>
</feature>
<keyword evidence="3" id="KW-0732">Signal</keyword>
<dbReference type="PhylomeDB" id="Q6N5Y1"/>
<dbReference type="Gene3D" id="2.70.70.10">
    <property type="entry name" value="Glucose Permease (Domain IIA)"/>
    <property type="match status" value="1"/>
</dbReference>
<dbReference type="InterPro" id="IPR036779">
    <property type="entry name" value="LysM_dom_sf"/>
</dbReference>
<dbReference type="KEGG" id="rpa:TX73_014690"/>